<comment type="caution">
    <text evidence="3">The sequence shown here is derived from an EMBL/GenBank/DDBJ whole genome shotgun (WGS) entry which is preliminary data.</text>
</comment>
<proteinExistence type="predicted"/>
<keyword evidence="1" id="KW-0732">Signal</keyword>
<evidence type="ECO:0000256" key="1">
    <source>
        <dbReference type="SAM" id="SignalP"/>
    </source>
</evidence>
<gene>
    <name evidence="3" type="ORF">FM042_02315</name>
</gene>
<organism evidence="3 4">
    <name type="scientific">Aliidiomarina halalkaliphila</name>
    <dbReference type="NCBI Taxonomy" id="2593535"/>
    <lineage>
        <taxon>Bacteria</taxon>
        <taxon>Pseudomonadati</taxon>
        <taxon>Pseudomonadota</taxon>
        <taxon>Gammaproteobacteria</taxon>
        <taxon>Alteromonadales</taxon>
        <taxon>Idiomarinaceae</taxon>
        <taxon>Aliidiomarina</taxon>
    </lineage>
</organism>
<dbReference type="InterPro" id="IPR016047">
    <property type="entry name" value="M23ase_b-sheet_dom"/>
</dbReference>
<dbReference type="EMBL" id="VJWL01000001">
    <property type="protein sequence ID" value="TRW49712.1"/>
    <property type="molecule type" value="Genomic_DNA"/>
</dbReference>
<accession>A0A552X3V5</accession>
<reference evidence="3 4" key="1">
    <citation type="submission" date="2019-07" db="EMBL/GenBank/DDBJ databases">
        <authorList>
            <person name="Yang M."/>
            <person name="Zhao D."/>
            <person name="Xiang H."/>
        </authorList>
    </citation>
    <scope>NUCLEOTIDE SEQUENCE [LARGE SCALE GENOMIC DNA]</scope>
    <source>
        <strain evidence="3 4">IM1326</strain>
    </source>
</reference>
<name>A0A552X3V5_9GAMM</name>
<dbReference type="InterPro" id="IPR011055">
    <property type="entry name" value="Dup_hybrid_motif"/>
</dbReference>
<feature type="chain" id="PRO_5022236681" evidence="1">
    <location>
        <begin position="38"/>
        <end position="288"/>
    </location>
</feature>
<dbReference type="FunFam" id="2.70.70.10:FF:000019">
    <property type="entry name" value="M23 family peptidase"/>
    <property type="match status" value="1"/>
</dbReference>
<keyword evidence="4" id="KW-1185">Reference proteome</keyword>
<dbReference type="GO" id="GO:0004222">
    <property type="term" value="F:metalloendopeptidase activity"/>
    <property type="evidence" value="ECO:0007669"/>
    <property type="project" value="TreeGrafter"/>
</dbReference>
<evidence type="ECO:0000313" key="4">
    <source>
        <dbReference type="Proteomes" id="UP000320359"/>
    </source>
</evidence>
<evidence type="ECO:0000313" key="3">
    <source>
        <dbReference type="EMBL" id="TRW49712.1"/>
    </source>
</evidence>
<dbReference type="PANTHER" id="PTHR21666">
    <property type="entry name" value="PEPTIDASE-RELATED"/>
    <property type="match status" value="1"/>
</dbReference>
<dbReference type="CDD" id="cd12797">
    <property type="entry name" value="M23_peptidase"/>
    <property type="match status" value="1"/>
</dbReference>
<dbReference type="PANTHER" id="PTHR21666:SF285">
    <property type="entry name" value="M23 FAMILY METALLOPEPTIDASE"/>
    <property type="match status" value="1"/>
</dbReference>
<dbReference type="Proteomes" id="UP000320359">
    <property type="component" value="Unassembled WGS sequence"/>
</dbReference>
<sequence length="288" mass="31297">MKVWAKEQLVMRNGIRIASAMAAICASFLLLTTNAYAAEPELKGEFVQGGLIVGRTNPDAQVIFNGEPVKVGAHGHFVFGIGRDDEGKAQLQVRGTNGESWSQAFPIASREFDIQRVDGLPQQTVTPDPETQERIRADNVRIGAARNVESDYFAFAGDFEWPAQGRITGVYGSQRILNGVPGAIHWGLDIAAPTGTPVYAPAAGEVRLTAPDMVLSGGTIIIDHGHEVFSSFLHLHAIHVEEGQYVEQGTLIGEIGATGRATGPHLDWRMNWRGVRVDPWLLLEHSDN</sequence>
<dbReference type="AlphaFoldDB" id="A0A552X3V5"/>
<dbReference type="Pfam" id="PF01551">
    <property type="entry name" value="Peptidase_M23"/>
    <property type="match status" value="1"/>
</dbReference>
<evidence type="ECO:0000259" key="2">
    <source>
        <dbReference type="Pfam" id="PF01551"/>
    </source>
</evidence>
<protein>
    <submittedName>
        <fullName evidence="3">M23 family metallopeptidase</fullName>
    </submittedName>
</protein>
<dbReference type="OrthoDB" id="9805070at2"/>
<feature type="domain" description="M23ase beta-sheet core" evidence="2">
    <location>
        <begin position="184"/>
        <end position="279"/>
    </location>
</feature>
<dbReference type="SUPFAM" id="SSF51261">
    <property type="entry name" value="Duplicated hybrid motif"/>
    <property type="match status" value="1"/>
</dbReference>
<feature type="signal peptide" evidence="1">
    <location>
        <begin position="1"/>
        <end position="37"/>
    </location>
</feature>
<dbReference type="InterPro" id="IPR050570">
    <property type="entry name" value="Cell_wall_metabolism_enzyme"/>
</dbReference>
<dbReference type="Gene3D" id="2.70.70.10">
    <property type="entry name" value="Glucose Permease (Domain IIA)"/>
    <property type="match status" value="1"/>
</dbReference>